<dbReference type="AlphaFoldDB" id="A0AAF0D2A2"/>
<dbReference type="GO" id="GO:0004664">
    <property type="term" value="F:prephenate dehydratase activity"/>
    <property type="evidence" value="ECO:0007669"/>
    <property type="project" value="UniProtKB-EC"/>
</dbReference>
<dbReference type="PROSITE" id="PS51671">
    <property type="entry name" value="ACT"/>
    <property type="match status" value="1"/>
</dbReference>
<evidence type="ECO:0000256" key="5">
    <source>
        <dbReference type="ARBA" id="ARBA00023222"/>
    </source>
</evidence>
<dbReference type="NCBIfam" id="NF008865">
    <property type="entry name" value="PRK11898.1"/>
    <property type="match status" value="1"/>
</dbReference>
<dbReference type="GO" id="GO:0009094">
    <property type="term" value="P:L-phenylalanine biosynthetic process"/>
    <property type="evidence" value="ECO:0007669"/>
    <property type="project" value="UniProtKB-KW"/>
</dbReference>
<evidence type="ECO:0000256" key="4">
    <source>
        <dbReference type="ARBA" id="ARBA00023141"/>
    </source>
</evidence>
<dbReference type="Pfam" id="PF01842">
    <property type="entry name" value="ACT"/>
    <property type="match status" value="1"/>
</dbReference>
<reference evidence="10" key="1">
    <citation type="journal article" date="2017" name="Nature">
        <title>Asgard archaea illuminate the origin of eukaryotic cellular complexity.</title>
        <authorList>
            <person name="Zaremba-Niedzwiedzka K."/>
            <person name="Caceres E.F."/>
            <person name="Saw J.H."/>
            <person name="Backstrom D."/>
            <person name="Juzokaite L."/>
            <person name="Vancaester E."/>
            <person name="Seitz K.W."/>
            <person name="Anantharaman K."/>
            <person name="Starnawski P."/>
            <person name="Kjeldsen K.U."/>
            <person name="Scott M.B."/>
            <person name="Nunoura T."/>
            <person name="Banfield J.F."/>
            <person name="Schramm A."/>
            <person name="Baker B.J."/>
            <person name="Spang A."/>
            <person name="Ettema T.J.G."/>
        </authorList>
    </citation>
    <scope>NUCLEOTIDE SEQUENCE</scope>
    <source>
        <strain evidence="10">LCB_4</strain>
    </source>
</reference>
<dbReference type="Gene3D" id="3.30.70.260">
    <property type="match status" value="1"/>
</dbReference>
<dbReference type="PANTHER" id="PTHR21022">
    <property type="entry name" value="PREPHENATE DEHYDRATASE P PROTEIN"/>
    <property type="match status" value="1"/>
</dbReference>
<name>A0AAF0D2A2_ODILC</name>
<dbReference type="KEGG" id="oyw:OdinLCB4_000210"/>
<keyword evidence="4" id="KW-0057">Aromatic amino acid biosynthesis</keyword>
<evidence type="ECO:0000313" key="10">
    <source>
        <dbReference type="EMBL" id="WEU40393.1"/>
    </source>
</evidence>
<organism evidence="10 11">
    <name type="scientific">Odinarchaeota yellowstonii (strain LCB_4)</name>
    <dbReference type="NCBI Taxonomy" id="1841599"/>
    <lineage>
        <taxon>Archaea</taxon>
        <taxon>Promethearchaeati</taxon>
        <taxon>Candidatus Odinarchaeota</taxon>
        <taxon>Candidatus Odinarchaeia</taxon>
        <taxon>Candidatus Odinarchaeales</taxon>
        <taxon>Candidatus Odinarchaeaceae</taxon>
        <taxon>Candidatus Odinarchaeum</taxon>
    </lineage>
</organism>
<evidence type="ECO:0000259" key="8">
    <source>
        <dbReference type="PROSITE" id="PS51171"/>
    </source>
</evidence>
<dbReference type="InterPro" id="IPR018528">
    <property type="entry name" value="Preph_deHydtase_CS"/>
</dbReference>
<evidence type="ECO:0000313" key="11">
    <source>
        <dbReference type="Proteomes" id="UP000186851"/>
    </source>
</evidence>
<dbReference type="FunFam" id="3.30.70.260:FF:000012">
    <property type="entry name" value="Prephenate dehydratase"/>
    <property type="match status" value="1"/>
</dbReference>
<evidence type="ECO:0000256" key="1">
    <source>
        <dbReference type="ARBA" id="ARBA00004741"/>
    </source>
</evidence>
<evidence type="ECO:0000259" key="9">
    <source>
        <dbReference type="PROSITE" id="PS51671"/>
    </source>
</evidence>
<protein>
    <recommendedName>
        <fullName evidence="2">prephenate dehydratase</fullName>
        <ecNumber evidence="2">4.2.1.51</ecNumber>
    </recommendedName>
</protein>
<gene>
    <name evidence="10" type="primary">pheA</name>
    <name evidence="10" type="ORF">OdinLCB4_000210</name>
</gene>
<dbReference type="CDD" id="cd13631">
    <property type="entry name" value="PBP2_Ct-PDT_like"/>
    <property type="match status" value="1"/>
</dbReference>
<comment type="pathway">
    <text evidence="1">Amino-acid biosynthesis; L-phenylalanine biosynthesis; phenylpyruvate from prephenate: step 1/1.</text>
</comment>
<dbReference type="EC" id="4.2.1.51" evidence="2"/>
<dbReference type="InterPro" id="IPR045865">
    <property type="entry name" value="ACT-like_dom_sf"/>
</dbReference>
<dbReference type="Proteomes" id="UP000186851">
    <property type="component" value="Chromosome"/>
</dbReference>
<evidence type="ECO:0000256" key="2">
    <source>
        <dbReference type="ARBA" id="ARBA00013147"/>
    </source>
</evidence>
<evidence type="ECO:0000256" key="6">
    <source>
        <dbReference type="ARBA" id="ARBA00023239"/>
    </source>
</evidence>
<dbReference type="GO" id="GO:0005737">
    <property type="term" value="C:cytoplasm"/>
    <property type="evidence" value="ECO:0007669"/>
    <property type="project" value="TreeGrafter"/>
</dbReference>
<evidence type="ECO:0000256" key="3">
    <source>
        <dbReference type="ARBA" id="ARBA00022605"/>
    </source>
</evidence>
<evidence type="ECO:0000256" key="7">
    <source>
        <dbReference type="ARBA" id="ARBA00047848"/>
    </source>
</evidence>
<dbReference type="Pfam" id="PF00800">
    <property type="entry name" value="PDT"/>
    <property type="match status" value="1"/>
</dbReference>
<keyword evidence="5" id="KW-0584">Phenylalanine biosynthesis</keyword>
<dbReference type="PROSITE" id="PS00858">
    <property type="entry name" value="PREPHENATE_DEHYDR_2"/>
    <property type="match status" value="1"/>
</dbReference>
<dbReference type="EMBL" id="CP091871">
    <property type="protein sequence ID" value="WEU40393.1"/>
    <property type="molecule type" value="Genomic_DNA"/>
</dbReference>
<keyword evidence="6 10" id="KW-0456">Lyase</keyword>
<dbReference type="InterPro" id="IPR002912">
    <property type="entry name" value="ACT_dom"/>
</dbReference>
<dbReference type="SUPFAM" id="SSF55021">
    <property type="entry name" value="ACT-like"/>
    <property type="match status" value="1"/>
</dbReference>
<reference evidence="10" key="2">
    <citation type="journal article" date="2022" name="Nat. Microbiol.">
        <title>A closed Candidatus Odinarchaeum chromosome exposes Asgard archaeal viruses.</title>
        <authorList>
            <person name="Tamarit D."/>
            <person name="Caceres E.F."/>
            <person name="Krupovic M."/>
            <person name="Nijland R."/>
            <person name="Eme L."/>
            <person name="Robinson N.P."/>
            <person name="Ettema T.J.G."/>
        </authorList>
    </citation>
    <scope>NUCLEOTIDE SEQUENCE</scope>
    <source>
        <strain evidence="10">LCB_4</strain>
    </source>
</reference>
<sequence>MVCVAFQGERGAYSEEAALEYFGREISLQPCYSFQEVFERVVERKVDYGVIPIENSYTGSIVDSYDLLLNYNVNIIGEKILKIKHNLIANKGVKLEDISEVYAHPQAIAQCDIFLKKLGRKVTPFYDTAGGVKYIKEKGLMNAAAIASRYAAEIYDMNVLVESIESFSNNYTRFYIISLKKSVKGLKNKTTLVFSIKNVPGSLYNCLKPLAEAGLNLTKIESRPDRKKPWEYVFYLDFEGVIDDPTVKKALTKLEAETTFLKILGSYPADTLKI</sequence>
<keyword evidence="3" id="KW-0028">Amino-acid biosynthesis</keyword>
<dbReference type="CDD" id="cd04905">
    <property type="entry name" value="ACT_CM-PDT"/>
    <property type="match status" value="1"/>
</dbReference>
<dbReference type="Gene3D" id="3.40.190.10">
    <property type="entry name" value="Periplasmic binding protein-like II"/>
    <property type="match status" value="2"/>
</dbReference>
<feature type="domain" description="Prephenate dehydratase" evidence="8">
    <location>
        <begin position="3"/>
        <end position="179"/>
    </location>
</feature>
<dbReference type="PANTHER" id="PTHR21022:SF19">
    <property type="entry name" value="PREPHENATE DEHYDRATASE-RELATED"/>
    <property type="match status" value="1"/>
</dbReference>
<accession>A0AAF0D2A2</accession>
<comment type="catalytic activity">
    <reaction evidence="7">
        <text>prephenate + H(+) = 3-phenylpyruvate + CO2 + H2O</text>
        <dbReference type="Rhea" id="RHEA:21648"/>
        <dbReference type="ChEBI" id="CHEBI:15377"/>
        <dbReference type="ChEBI" id="CHEBI:15378"/>
        <dbReference type="ChEBI" id="CHEBI:16526"/>
        <dbReference type="ChEBI" id="CHEBI:18005"/>
        <dbReference type="ChEBI" id="CHEBI:29934"/>
        <dbReference type="EC" id="4.2.1.51"/>
    </reaction>
</comment>
<dbReference type="InterPro" id="IPR001086">
    <property type="entry name" value="Preph_deHydtase"/>
</dbReference>
<dbReference type="SUPFAM" id="SSF53850">
    <property type="entry name" value="Periplasmic binding protein-like II"/>
    <property type="match status" value="1"/>
</dbReference>
<proteinExistence type="predicted"/>
<feature type="domain" description="ACT" evidence="9">
    <location>
        <begin position="191"/>
        <end position="268"/>
    </location>
</feature>
<dbReference type="PROSITE" id="PS51171">
    <property type="entry name" value="PREPHENATE_DEHYDR_3"/>
    <property type="match status" value="1"/>
</dbReference>